<gene>
    <name evidence="3" type="ORF">UFOVP1131_57</name>
    <name evidence="4" type="ORF">UFOVP1245_5</name>
    <name evidence="5" type="ORF">UFOVP1582_49</name>
    <name evidence="2" type="ORF">UFOVP966_71</name>
</gene>
<reference evidence="3" key="1">
    <citation type="submission" date="2020-05" db="EMBL/GenBank/DDBJ databases">
        <authorList>
            <person name="Chiriac C."/>
            <person name="Salcher M."/>
            <person name="Ghai R."/>
            <person name="Kavagutti S V."/>
        </authorList>
    </citation>
    <scope>NUCLEOTIDE SEQUENCE</scope>
</reference>
<feature type="region of interest" description="Disordered" evidence="1">
    <location>
        <begin position="34"/>
        <end position="53"/>
    </location>
</feature>
<name>A0A6J5QKP7_9CAUD</name>
<evidence type="ECO:0000313" key="4">
    <source>
        <dbReference type="EMBL" id="CAB4192220.1"/>
    </source>
</evidence>
<accession>A0A6J5QKP7</accession>
<evidence type="ECO:0000256" key="1">
    <source>
        <dbReference type="SAM" id="MobiDB-lite"/>
    </source>
</evidence>
<organism evidence="3">
    <name type="scientific">uncultured Caudovirales phage</name>
    <dbReference type="NCBI Taxonomy" id="2100421"/>
    <lineage>
        <taxon>Viruses</taxon>
        <taxon>Duplodnaviria</taxon>
        <taxon>Heunggongvirae</taxon>
        <taxon>Uroviricota</taxon>
        <taxon>Caudoviricetes</taxon>
        <taxon>Peduoviridae</taxon>
        <taxon>Maltschvirus</taxon>
        <taxon>Maltschvirus maltsch</taxon>
    </lineage>
</organism>
<proteinExistence type="predicted"/>
<protein>
    <submittedName>
        <fullName evidence="3">Uncharacterized protein</fullName>
    </submittedName>
</protein>
<sequence length="77" mass="8481">MASYADAFGYTPTEFMQLTLPQLNAYAKYVEKRDDQMKSESKSTPAKNKAKFADGKSGMKTIQSLDHLAQVFGKPGA</sequence>
<evidence type="ECO:0000313" key="3">
    <source>
        <dbReference type="EMBL" id="CAB4184943.1"/>
    </source>
</evidence>
<dbReference type="EMBL" id="LR796919">
    <property type="protein sequence ID" value="CAB4174699.1"/>
    <property type="molecule type" value="Genomic_DNA"/>
</dbReference>
<dbReference type="EMBL" id="LR797071">
    <property type="protein sequence ID" value="CAB4184943.1"/>
    <property type="molecule type" value="Genomic_DNA"/>
</dbReference>
<evidence type="ECO:0000313" key="5">
    <source>
        <dbReference type="EMBL" id="CAB5231251.1"/>
    </source>
</evidence>
<evidence type="ECO:0000313" key="2">
    <source>
        <dbReference type="EMBL" id="CAB4174699.1"/>
    </source>
</evidence>
<dbReference type="EMBL" id="LR797185">
    <property type="protein sequence ID" value="CAB4192220.1"/>
    <property type="molecule type" value="Genomic_DNA"/>
</dbReference>
<dbReference type="EMBL" id="LR798428">
    <property type="protein sequence ID" value="CAB5231251.1"/>
    <property type="molecule type" value="Genomic_DNA"/>
</dbReference>